<feature type="transmembrane region" description="Helical" evidence="1">
    <location>
        <begin position="12"/>
        <end position="34"/>
    </location>
</feature>
<keyword evidence="3" id="KW-1185">Reference proteome</keyword>
<keyword evidence="1" id="KW-1133">Transmembrane helix</keyword>
<proteinExistence type="predicted"/>
<keyword evidence="1" id="KW-0472">Membrane</keyword>
<dbReference type="GeneID" id="36347780"/>
<name>A0A2P4ZE62_9HYPO</name>
<sequence>MLYKEDRWQKTWRVVTTTTILGVSFLPAHAFVALSLAKLVERNSAIALITTVTTPSSTNIVTMPLTVSANPVTVAVTATAAPALAIPDLGTSAVDPQAPKWNIAEANAASTPATIFAKRSTATISGQSGVFIGIVGAVAGLSILGVVAIIVLRKKRREKEVQV</sequence>
<evidence type="ECO:0000313" key="3">
    <source>
        <dbReference type="Proteomes" id="UP000054821"/>
    </source>
</evidence>
<dbReference type="EMBL" id="JPDN02000036">
    <property type="protein sequence ID" value="PON22578.1"/>
    <property type="molecule type" value="Genomic_DNA"/>
</dbReference>
<protein>
    <submittedName>
        <fullName evidence="2">Uncharacterized protein</fullName>
    </submittedName>
</protein>
<dbReference type="RefSeq" id="XP_024404896.1">
    <property type="nucleotide sequence ID" value="XM_024550341.1"/>
</dbReference>
<accession>A0A2P4ZE62</accession>
<dbReference type="Proteomes" id="UP000054821">
    <property type="component" value="Unassembled WGS sequence"/>
</dbReference>
<comment type="caution">
    <text evidence="2">The sequence shown here is derived from an EMBL/GenBank/DDBJ whole genome shotgun (WGS) entry which is preliminary data.</text>
</comment>
<reference evidence="2 3" key="1">
    <citation type="journal article" date="2016" name="Genome Announc.">
        <title>Draft Whole-Genome Sequence of Trichoderma gamsii T6085, a Promising Biocontrol Agent of Fusarium Head Blight on Wheat.</title>
        <authorList>
            <person name="Baroncelli R."/>
            <person name="Zapparata A."/>
            <person name="Piaggeschi G."/>
            <person name="Sarrocco S."/>
            <person name="Vannacci G."/>
        </authorList>
    </citation>
    <scope>NUCLEOTIDE SEQUENCE [LARGE SCALE GENOMIC DNA]</scope>
    <source>
        <strain evidence="2 3">T6085</strain>
    </source>
</reference>
<keyword evidence="1" id="KW-0812">Transmembrane</keyword>
<evidence type="ECO:0000256" key="1">
    <source>
        <dbReference type="SAM" id="Phobius"/>
    </source>
</evidence>
<feature type="transmembrane region" description="Helical" evidence="1">
    <location>
        <begin position="130"/>
        <end position="152"/>
    </location>
</feature>
<evidence type="ECO:0000313" key="2">
    <source>
        <dbReference type="EMBL" id="PON22578.1"/>
    </source>
</evidence>
<dbReference type="AlphaFoldDB" id="A0A2P4ZE62"/>
<organism evidence="2 3">
    <name type="scientific">Trichoderma gamsii</name>
    <dbReference type="NCBI Taxonomy" id="398673"/>
    <lineage>
        <taxon>Eukaryota</taxon>
        <taxon>Fungi</taxon>
        <taxon>Dikarya</taxon>
        <taxon>Ascomycota</taxon>
        <taxon>Pezizomycotina</taxon>
        <taxon>Sordariomycetes</taxon>
        <taxon>Hypocreomycetidae</taxon>
        <taxon>Hypocreales</taxon>
        <taxon>Hypocreaceae</taxon>
        <taxon>Trichoderma</taxon>
    </lineage>
</organism>
<gene>
    <name evidence="2" type="ORF">TGAM01_v208467</name>
</gene>